<evidence type="ECO:0000313" key="4">
    <source>
        <dbReference type="EMBL" id="BAV33964.1"/>
    </source>
</evidence>
<feature type="coiled-coil region" evidence="1">
    <location>
        <begin position="466"/>
        <end position="500"/>
    </location>
</feature>
<protein>
    <submittedName>
        <fullName evidence="4">Chromosome segregation protein SMC</fullName>
    </submittedName>
</protein>
<gene>
    <name evidence="4" type="ORF">SCL_1659</name>
</gene>
<dbReference type="GO" id="GO:0006302">
    <property type="term" value="P:double-strand break repair"/>
    <property type="evidence" value="ECO:0007669"/>
    <property type="project" value="InterPro"/>
</dbReference>
<dbReference type="Pfam" id="PF13558">
    <property type="entry name" value="SbcC_Walker_B"/>
    <property type="match status" value="1"/>
</dbReference>
<dbReference type="Gene3D" id="3.40.50.300">
    <property type="entry name" value="P-loop containing nucleotide triphosphate hydrolases"/>
    <property type="match status" value="2"/>
</dbReference>
<organism evidence="4 5">
    <name type="scientific">Sulfuricaulis limicola</name>
    <dbReference type="NCBI Taxonomy" id="1620215"/>
    <lineage>
        <taxon>Bacteria</taxon>
        <taxon>Pseudomonadati</taxon>
        <taxon>Pseudomonadota</taxon>
        <taxon>Gammaproteobacteria</taxon>
        <taxon>Acidiferrobacterales</taxon>
        <taxon>Acidiferrobacteraceae</taxon>
        <taxon>Sulfuricaulis</taxon>
    </lineage>
</organism>
<keyword evidence="1" id="KW-0175">Coiled coil</keyword>
<dbReference type="EMBL" id="AP014879">
    <property type="protein sequence ID" value="BAV33964.1"/>
    <property type="molecule type" value="Genomic_DNA"/>
</dbReference>
<dbReference type="OrthoDB" id="9795626at2"/>
<feature type="coiled-coil region" evidence="1">
    <location>
        <begin position="268"/>
        <end position="305"/>
    </location>
</feature>
<dbReference type="FunCoup" id="A0A1B4XGN4">
    <property type="interactions" value="94"/>
</dbReference>
<dbReference type="RefSeq" id="WP_096360761.1">
    <property type="nucleotide sequence ID" value="NZ_AP014879.1"/>
</dbReference>
<dbReference type="InterPro" id="IPR038729">
    <property type="entry name" value="Rad50/SbcC_AAA"/>
</dbReference>
<evidence type="ECO:0000259" key="3">
    <source>
        <dbReference type="Pfam" id="PF13476"/>
    </source>
</evidence>
<dbReference type="InParanoid" id="A0A1B4XGN4"/>
<reference evidence="4 5" key="1">
    <citation type="submission" date="2015-05" db="EMBL/GenBank/DDBJ databases">
        <title>Complete genome sequence of a sulfur-oxidizing gammaproteobacterium strain HA5.</title>
        <authorList>
            <person name="Miura A."/>
            <person name="Kojima H."/>
            <person name="Fukui M."/>
        </authorList>
    </citation>
    <scope>NUCLEOTIDE SEQUENCE [LARGE SCALE GENOMIC DNA]</scope>
    <source>
        <strain evidence="4 5">HA5</strain>
    </source>
</reference>
<evidence type="ECO:0000256" key="1">
    <source>
        <dbReference type="SAM" id="Coils"/>
    </source>
</evidence>
<feature type="coiled-coil region" evidence="1">
    <location>
        <begin position="790"/>
        <end position="841"/>
    </location>
</feature>
<dbReference type="Proteomes" id="UP000243180">
    <property type="component" value="Chromosome"/>
</dbReference>
<name>A0A1B4XGN4_9GAMM</name>
<evidence type="ECO:0000313" key="5">
    <source>
        <dbReference type="Proteomes" id="UP000243180"/>
    </source>
</evidence>
<keyword evidence="5" id="KW-1185">Reference proteome</keyword>
<evidence type="ECO:0000256" key="2">
    <source>
        <dbReference type="SAM" id="MobiDB-lite"/>
    </source>
</evidence>
<dbReference type="AlphaFoldDB" id="A0A1B4XGN4"/>
<dbReference type="PANTHER" id="PTHR32114">
    <property type="entry name" value="ABC TRANSPORTER ABCH.3"/>
    <property type="match status" value="1"/>
</dbReference>
<dbReference type="GO" id="GO:0016887">
    <property type="term" value="F:ATP hydrolysis activity"/>
    <property type="evidence" value="ECO:0007669"/>
    <property type="project" value="InterPro"/>
</dbReference>
<feature type="compositionally biased region" description="Basic and acidic residues" evidence="2">
    <location>
        <begin position="95"/>
        <end position="107"/>
    </location>
</feature>
<proteinExistence type="predicted"/>
<accession>A0A1B4XGN4</accession>
<dbReference type="InterPro" id="IPR027417">
    <property type="entry name" value="P-loop_NTPase"/>
</dbReference>
<dbReference type="PANTHER" id="PTHR32114:SF2">
    <property type="entry name" value="ABC TRANSPORTER ABCH.3"/>
    <property type="match status" value="1"/>
</dbReference>
<feature type="domain" description="Rad50/SbcC-type AAA" evidence="3">
    <location>
        <begin position="5"/>
        <end position="298"/>
    </location>
</feature>
<dbReference type="SUPFAM" id="SSF52540">
    <property type="entry name" value="P-loop containing nucleoside triphosphate hydrolases"/>
    <property type="match status" value="2"/>
</dbReference>
<dbReference type="KEGG" id="slim:SCL_1659"/>
<feature type="coiled-coil region" evidence="1">
    <location>
        <begin position="701"/>
        <end position="728"/>
    </location>
</feature>
<feature type="region of interest" description="Disordered" evidence="2">
    <location>
        <begin position="95"/>
        <end position="115"/>
    </location>
</feature>
<dbReference type="Pfam" id="PF13476">
    <property type="entry name" value="AAA_23"/>
    <property type="match status" value="1"/>
</dbReference>
<sequence length="1033" mass="115651">MKPLRLVMQAFGPYADRQEIDFRQLGGRSLFLIHGQTGAGKTSILDAICFALYGESSGSFREPRTLRSDHAPPDVPTEVVFDFSVGAERYRIKRTPEQERPRKKGEGMTRVPPEATLWRRSDIDDDADDGTVLATQWMHVTEQVEQLLGFRCDQFRQVVMLPQYQFQRFLMANSTERQRILEVLFSTGFYRQIEEALKQSAVDVRRRCEDLAGRTGFVLAQAGAETVEELLGRQETLRRRASEVDTGLTAAAARRELVDRQLREAHQVDKVFAELTEAQVRYAEAETRRVEIEMLEQRLDQARRAEALRDAETYCRQRRQEHEAALLKRTNFAAQQERVLEAKLAAERALAAEQAREAEHELVRREIARLEALTGKIGELEQGTRDLSGHAQRVTQVTHDRNRAQEELRECSRALRQHQKDLVRMIELSGKTAEWRAQVKELQRLHKIADDLAEHQGRLKMQEHALESAEVLMRETKKSLNEAKKRFERLQEQRVKAQSTVLAKQLERGQPCPVCGSTRHPAPAHFRTAVPDEQEIAALQEELPRLEKTQDAAVQEAGQVAQRVAITKERIAKCLEDLGAQRKTSPAVLAKRLGEAQAELDKAKAASEEQGDLRRTIVDLQATETRLAGELPRLEEIFIEASTAHGRLQERIAGLEKDIPTTLRSLEALSAALAMSRARHEALKTAFEHASQNHDTVVTAWQACQAQLDGAEREVNETRARMDTAVEDFMERLREAGFADDAAYQGARLGQEECARLEQEIHAFRNGQVAAKARFDHVADAARGKVRPDLTALETDAANAQTEVNGLLEERARAGEQSRQIDSSVNELKFLQGEQAQMEAQLAIVGRVAEVANGKNIYGITLQRYVLAALLEDVLAAASHRLRLMSRGRFDLQRATERVDLRAAGGLDLLVYDAHTGTTRPVQTLSGGESFLASLSLAMGLADVVQSYAGGIRLETIFIDEGFDSLDPETLELAFQALGELLKSGRLVGLISHVAELTELVPARLEITKGKHGSHARLVHGETRVARHAATQA</sequence>